<dbReference type="PANTHER" id="PTHR39639">
    <property type="entry name" value="CHROMOSOME 16, WHOLE GENOME SHOTGUN SEQUENCE"/>
    <property type="match status" value="1"/>
</dbReference>
<dbReference type="EMBL" id="NWBU01000005">
    <property type="protein sequence ID" value="PTQ12102.1"/>
    <property type="molecule type" value="Genomic_DNA"/>
</dbReference>
<comment type="caution">
    <text evidence="2">The sequence shown here is derived from an EMBL/GenBank/DDBJ whole genome shotgun (WGS) entry which is preliminary data.</text>
</comment>
<sequence>MMCMLPEEEDAGQNDLVAEVFAPEEDDEDEAARPELTIPPRDRKLLTQPFDFIVSSLQEQIDDGQLVLQDDYQRRHVWDAKKSSRLIESLLLNVPVPVCYFAELEDGAYSVIDGQQRLTAISRYMDNLYPLSGLRVRPELNKKRFSELDKSDQRLIRTRTIRCIVIQKESHPDIRFDVFERLNQGAVKLNPQELRNSNYRGDLNVIVREECDNKQFQKIRRVDDVDMRMGDAEMVLRFFAFHFSAYTYRGFFAPFLDKYLETKIRMTEQDKEAHRSIFEETVDKVDAVFGRNAFRQIDGTGSYANQINRAVYDVIMLTFVHLQKDQLVAKAEAVIAALQDLCVNNDDFQDAIGRATRDKARINTRMRLWGDKLRGLGLPCPALSYGA</sequence>
<dbReference type="AlphaFoldDB" id="A0A2T5FZH4"/>
<dbReference type="Proteomes" id="UP000244162">
    <property type="component" value="Unassembled WGS sequence"/>
</dbReference>
<protein>
    <recommendedName>
        <fullName evidence="1">GmrSD restriction endonucleases N-terminal domain-containing protein</fullName>
    </recommendedName>
</protein>
<keyword evidence="3" id="KW-1185">Reference proteome</keyword>
<evidence type="ECO:0000259" key="1">
    <source>
        <dbReference type="Pfam" id="PF03235"/>
    </source>
</evidence>
<organism evidence="2 3">
    <name type="scientific">Sphingomonas oleivorans</name>
    <dbReference type="NCBI Taxonomy" id="1735121"/>
    <lineage>
        <taxon>Bacteria</taxon>
        <taxon>Pseudomonadati</taxon>
        <taxon>Pseudomonadota</taxon>
        <taxon>Alphaproteobacteria</taxon>
        <taxon>Sphingomonadales</taxon>
        <taxon>Sphingomonadaceae</taxon>
        <taxon>Sphingomonas</taxon>
    </lineage>
</organism>
<dbReference type="Pfam" id="PF03235">
    <property type="entry name" value="GmrSD_N"/>
    <property type="match status" value="1"/>
</dbReference>
<gene>
    <name evidence="2" type="ORF">CLG96_05925</name>
</gene>
<proteinExistence type="predicted"/>
<reference evidence="2 3" key="1">
    <citation type="submission" date="2017-09" db="EMBL/GenBank/DDBJ databases">
        <title>Sphingomonas panjinensis sp.nov., isolated from oil-contaminated soil.</title>
        <authorList>
            <person name="Wang L."/>
            <person name="Chen L."/>
        </authorList>
    </citation>
    <scope>NUCLEOTIDE SEQUENCE [LARGE SCALE GENOMIC DNA]</scope>
    <source>
        <strain evidence="2 3">FW-11</strain>
    </source>
</reference>
<name>A0A2T5FZH4_9SPHN</name>
<evidence type="ECO:0000313" key="3">
    <source>
        <dbReference type="Proteomes" id="UP000244162"/>
    </source>
</evidence>
<dbReference type="OrthoDB" id="9787127at2"/>
<accession>A0A2T5FZH4</accession>
<dbReference type="PANTHER" id="PTHR39639:SF1">
    <property type="entry name" value="DUF262 DOMAIN-CONTAINING PROTEIN"/>
    <property type="match status" value="1"/>
</dbReference>
<feature type="domain" description="GmrSD restriction endonucleases N-terminal" evidence="1">
    <location>
        <begin position="59"/>
        <end position="199"/>
    </location>
</feature>
<evidence type="ECO:0000313" key="2">
    <source>
        <dbReference type="EMBL" id="PTQ12102.1"/>
    </source>
</evidence>
<dbReference type="InterPro" id="IPR004919">
    <property type="entry name" value="GmrSD_N"/>
</dbReference>